<proteinExistence type="predicted"/>
<dbReference type="Proteomes" id="UP000035682">
    <property type="component" value="Unplaced"/>
</dbReference>
<dbReference type="WormBase" id="SRAE_1000301900">
    <property type="protein sequence ID" value="SRP08215"/>
    <property type="gene ID" value="WBGene00259636"/>
</dbReference>
<organism evidence="2">
    <name type="scientific">Strongyloides ratti</name>
    <name type="common">Parasitic roundworm</name>
    <dbReference type="NCBI Taxonomy" id="34506"/>
    <lineage>
        <taxon>Eukaryota</taxon>
        <taxon>Metazoa</taxon>
        <taxon>Ecdysozoa</taxon>
        <taxon>Nematoda</taxon>
        <taxon>Chromadorea</taxon>
        <taxon>Rhabditida</taxon>
        <taxon>Tylenchina</taxon>
        <taxon>Panagrolaimomorpha</taxon>
        <taxon>Strongyloidoidea</taxon>
        <taxon>Strongyloididae</taxon>
        <taxon>Strongyloides</taxon>
    </lineage>
</organism>
<sequence>MENSDKTPVYPVIPNTTTQQTTVNDTLPTYNQATSYPQTNINNLQPINNGYPQGGYIGNPRIVTVTQPNTCVVGTHCHEACREERRIRRRRKAIISFTTFILCLIIFCIIFFSTRST</sequence>
<dbReference type="EMBL" id="LN609528">
    <property type="protein sequence ID" value="CEF64766.1"/>
    <property type="molecule type" value="Genomic_DNA"/>
</dbReference>
<protein>
    <submittedName>
        <fullName evidence="2 4">Uncharacterized protein</fullName>
    </submittedName>
</protein>
<accession>A0A090L4Q3</accession>
<keyword evidence="3" id="KW-1185">Reference proteome</keyword>
<feature type="transmembrane region" description="Helical" evidence="1">
    <location>
        <begin position="93"/>
        <end position="112"/>
    </location>
</feature>
<keyword evidence="1" id="KW-0472">Membrane</keyword>
<dbReference type="AlphaFoldDB" id="A0A090L4Q3"/>
<dbReference type="RefSeq" id="XP_024503967.1">
    <property type="nucleotide sequence ID" value="XM_024650162.1"/>
</dbReference>
<evidence type="ECO:0000313" key="3">
    <source>
        <dbReference type="Proteomes" id="UP000035682"/>
    </source>
</evidence>
<keyword evidence="1" id="KW-1133">Transmembrane helix</keyword>
<dbReference type="WBParaSite" id="SRAE_1000301900.1">
    <property type="protein sequence ID" value="SRAE_1000301900.1"/>
    <property type="gene ID" value="WBGene00259636"/>
</dbReference>
<dbReference type="CTD" id="36377131"/>
<keyword evidence="1" id="KW-0812">Transmembrane</keyword>
<dbReference type="GeneID" id="36377131"/>
<gene>
    <name evidence="2 4 5" type="ORF">SRAE_1000301900</name>
</gene>
<evidence type="ECO:0000313" key="5">
    <source>
        <dbReference type="WormBase" id="SRAE_1000301900"/>
    </source>
</evidence>
<reference evidence="2 3" key="1">
    <citation type="submission" date="2014-09" db="EMBL/GenBank/DDBJ databases">
        <authorList>
            <person name="Martin A.A."/>
        </authorList>
    </citation>
    <scope>NUCLEOTIDE SEQUENCE</scope>
    <source>
        <strain evidence="3">ED321</strain>
        <strain evidence="2">ED321 Heterogonic</strain>
    </source>
</reference>
<evidence type="ECO:0000313" key="2">
    <source>
        <dbReference type="EMBL" id="CEF64766.1"/>
    </source>
</evidence>
<reference evidence="4" key="2">
    <citation type="submission" date="2020-12" db="UniProtKB">
        <authorList>
            <consortium name="WormBaseParasite"/>
        </authorList>
    </citation>
    <scope>IDENTIFICATION</scope>
</reference>
<name>A0A090L4Q3_STRRB</name>
<evidence type="ECO:0000256" key="1">
    <source>
        <dbReference type="SAM" id="Phobius"/>
    </source>
</evidence>
<evidence type="ECO:0000313" key="4">
    <source>
        <dbReference type="WBParaSite" id="SRAE_1000301900.1"/>
    </source>
</evidence>